<dbReference type="AlphaFoldDB" id="A0AAE0T1C5"/>
<reference evidence="1" key="3">
    <citation type="submission" date="2023-05" db="EMBL/GenBank/DDBJ databases">
        <authorList>
            <person name="Smith C.H."/>
        </authorList>
    </citation>
    <scope>NUCLEOTIDE SEQUENCE</scope>
    <source>
        <strain evidence="1">CHS0354</strain>
        <tissue evidence="1">Mantle</tissue>
    </source>
</reference>
<reference evidence="1" key="2">
    <citation type="journal article" date="2021" name="Genome Biol. Evol.">
        <title>Developing a high-quality reference genome for a parasitic bivalve with doubly uniparental inheritance (Bivalvia: Unionida).</title>
        <authorList>
            <person name="Smith C.H."/>
        </authorList>
    </citation>
    <scope>NUCLEOTIDE SEQUENCE</scope>
    <source>
        <strain evidence="1">CHS0354</strain>
        <tissue evidence="1">Mantle</tissue>
    </source>
</reference>
<name>A0AAE0T1C5_9BIVA</name>
<sequence length="99" mass="11240">MEALIPLQTLITIRGFDIQAALGWILCTQYMFYRRPNFKYFTTKGSTFREITTKVILSSPEAVLAKIKTTMSSFPSPNEAARGWVKMESAEKRDGDRGN</sequence>
<proteinExistence type="predicted"/>
<comment type="caution">
    <text evidence="1">The sequence shown here is derived from an EMBL/GenBank/DDBJ whole genome shotgun (WGS) entry which is preliminary data.</text>
</comment>
<evidence type="ECO:0000313" key="2">
    <source>
        <dbReference type="Proteomes" id="UP001195483"/>
    </source>
</evidence>
<dbReference type="Proteomes" id="UP001195483">
    <property type="component" value="Unassembled WGS sequence"/>
</dbReference>
<accession>A0AAE0T1C5</accession>
<evidence type="ECO:0000313" key="1">
    <source>
        <dbReference type="EMBL" id="KAK3601987.1"/>
    </source>
</evidence>
<keyword evidence="2" id="KW-1185">Reference proteome</keyword>
<organism evidence="1 2">
    <name type="scientific">Potamilus streckersoni</name>
    <dbReference type="NCBI Taxonomy" id="2493646"/>
    <lineage>
        <taxon>Eukaryota</taxon>
        <taxon>Metazoa</taxon>
        <taxon>Spiralia</taxon>
        <taxon>Lophotrochozoa</taxon>
        <taxon>Mollusca</taxon>
        <taxon>Bivalvia</taxon>
        <taxon>Autobranchia</taxon>
        <taxon>Heteroconchia</taxon>
        <taxon>Palaeoheterodonta</taxon>
        <taxon>Unionida</taxon>
        <taxon>Unionoidea</taxon>
        <taxon>Unionidae</taxon>
        <taxon>Ambleminae</taxon>
        <taxon>Lampsilini</taxon>
        <taxon>Potamilus</taxon>
    </lineage>
</organism>
<dbReference type="EMBL" id="JAEAOA010000835">
    <property type="protein sequence ID" value="KAK3601987.1"/>
    <property type="molecule type" value="Genomic_DNA"/>
</dbReference>
<protein>
    <submittedName>
        <fullName evidence="1">Uncharacterized protein</fullName>
    </submittedName>
</protein>
<reference evidence="1" key="1">
    <citation type="journal article" date="2021" name="Genome Biol. Evol.">
        <title>A High-Quality Reference Genome for a Parasitic Bivalve with Doubly Uniparental Inheritance (Bivalvia: Unionida).</title>
        <authorList>
            <person name="Smith C.H."/>
        </authorList>
    </citation>
    <scope>NUCLEOTIDE SEQUENCE</scope>
    <source>
        <strain evidence="1">CHS0354</strain>
    </source>
</reference>
<gene>
    <name evidence="1" type="ORF">CHS0354_013693</name>
</gene>